<dbReference type="Proteomes" id="UP000219215">
    <property type="component" value="Chromosome DPRO"/>
</dbReference>
<evidence type="ECO:0000313" key="1">
    <source>
        <dbReference type="EMBL" id="SOB59636.1"/>
    </source>
</evidence>
<dbReference type="KEGG" id="pprf:DPRO_2727"/>
<organism evidence="1 2">
    <name type="scientific">Pseudodesulfovibrio profundus</name>
    <dbReference type="NCBI Taxonomy" id="57320"/>
    <lineage>
        <taxon>Bacteria</taxon>
        <taxon>Pseudomonadati</taxon>
        <taxon>Thermodesulfobacteriota</taxon>
        <taxon>Desulfovibrionia</taxon>
        <taxon>Desulfovibrionales</taxon>
        <taxon>Desulfovibrionaceae</taxon>
    </lineage>
</organism>
<evidence type="ECO:0000313" key="2">
    <source>
        <dbReference type="Proteomes" id="UP000219215"/>
    </source>
</evidence>
<dbReference type="AlphaFoldDB" id="A0A2C8FB25"/>
<reference evidence="2" key="1">
    <citation type="submission" date="2017-09" db="EMBL/GenBank/DDBJ databases">
        <authorList>
            <person name="Regsiter A."/>
            <person name="William W."/>
        </authorList>
    </citation>
    <scope>NUCLEOTIDE SEQUENCE [LARGE SCALE GENOMIC DNA]</scope>
    <source>
        <strain evidence="2">500-1</strain>
    </source>
</reference>
<gene>
    <name evidence="1" type="ORF">DPRO_2727</name>
</gene>
<dbReference type="EMBL" id="LT907975">
    <property type="protein sequence ID" value="SOB59636.1"/>
    <property type="molecule type" value="Genomic_DNA"/>
</dbReference>
<keyword evidence="2" id="KW-1185">Reference proteome</keyword>
<sequence>MLDNDYYLEIRSEMALERILILFMTHCLGLTTKYAHRLNMEDSTPHRTAAPNLCSGDTIGLLSFG</sequence>
<proteinExistence type="predicted"/>
<accession>A0A2C8FB25</accession>
<protein>
    <submittedName>
        <fullName evidence="1">Uncharacterized protein</fullName>
    </submittedName>
</protein>
<name>A0A2C8FB25_9BACT</name>